<comment type="function">
    <text evidence="4">Catalyzes the conversion of 3-deoxy-D-arabino-heptulosonate 7-phosphate (DAHP) to dehydroquinate (DHQ).</text>
</comment>
<organism evidence="14 15">
    <name type="scientific">Tenuifilum thalassicum</name>
    <dbReference type="NCBI Taxonomy" id="2590900"/>
    <lineage>
        <taxon>Bacteria</taxon>
        <taxon>Pseudomonadati</taxon>
        <taxon>Bacteroidota</taxon>
        <taxon>Bacteroidia</taxon>
        <taxon>Bacteroidales</taxon>
        <taxon>Tenuifilaceae</taxon>
        <taxon>Tenuifilum</taxon>
    </lineage>
</organism>
<keyword evidence="9 14" id="KW-0456">Lyase</keyword>
<dbReference type="EMBL" id="CP041345">
    <property type="protein sequence ID" value="QKG80610.1"/>
    <property type="molecule type" value="Genomic_DNA"/>
</dbReference>
<dbReference type="FunFam" id="3.40.50.1970:FF:000007">
    <property type="entry name" value="Pentafunctional AROM polypeptide"/>
    <property type="match status" value="1"/>
</dbReference>
<dbReference type="Proteomes" id="UP000500961">
    <property type="component" value="Chromosome"/>
</dbReference>
<keyword evidence="7" id="KW-0862">Zinc</keyword>
<evidence type="ECO:0000256" key="9">
    <source>
        <dbReference type="ARBA" id="ARBA00023239"/>
    </source>
</evidence>
<evidence type="ECO:0000256" key="11">
    <source>
        <dbReference type="NCBIfam" id="TIGR01357"/>
    </source>
</evidence>
<evidence type="ECO:0000256" key="4">
    <source>
        <dbReference type="ARBA" id="ARBA00003485"/>
    </source>
</evidence>
<dbReference type="GO" id="GO:0046872">
    <property type="term" value="F:metal ion binding"/>
    <property type="evidence" value="ECO:0007669"/>
    <property type="project" value="UniProtKB-KW"/>
</dbReference>
<evidence type="ECO:0000256" key="3">
    <source>
        <dbReference type="ARBA" id="ARBA00001947"/>
    </source>
</evidence>
<dbReference type="GO" id="GO:0009073">
    <property type="term" value="P:aromatic amino acid family biosynthetic process"/>
    <property type="evidence" value="ECO:0007669"/>
    <property type="project" value="InterPro"/>
</dbReference>
<feature type="domain" description="3-dehydroquinate synthase C-terminal" evidence="13">
    <location>
        <begin position="169"/>
        <end position="307"/>
    </location>
</feature>
<comment type="cofactor">
    <cofactor evidence="3">
        <name>Zn(2+)</name>
        <dbReference type="ChEBI" id="CHEBI:29105"/>
    </cofactor>
</comment>
<protein>
    <recommendedName>
        <fullName evidence="11">3-dehydroquinate synthase</fullName>
        <ecNumber evidence="11">4.2.3.4</ecNumber>
    </recommendedName>
</protein>
<evidence type="ECO:0000259" key="12">
    <source>
        <dbReference type="Pfam" id="PF01761"/>
    </source>
</evidence>
<dbReference type="InterPro" id="IPR016037">
    <property type="entry name" value="DHQ_synth_AroB"/>
</dbReference>
<evidence type="ECO:0000313" key="15">
    <source>
        <dbReference type="Proteomes" id="UP000500961"/>
    </source>
</evidence>
<sequence>MEKIILKGNSTSSTIIIDERIENTVKYLPNKKIFIITDKNVEKIYRNSFPKAPVYSITPGEKSKQLSYVENIYRWLLENNADRNSFILGIGGGVVCDIAGFVASTYMRGIEFGFVSTSLLSQVDASVGGKNGVDLDGYKNIVGTFNQPSFVICDTNLLQTLPNDELVNGFAEMIKHTLISDEHLFDLMEKECDDLLQLKQPTISKHVSYSIKVKEKIVASDEREKGIRKLLNFGHTWGHAVETLTGIPHGKAVSIGIEFACRLSMHKGLLLNRDYLRIINLLKTFELPVCTNQSPTKIFDILVKDKKRNENRIDFILLKGIGKPAIVSMTLDEIRDFIKQ</sequence>
<dbReference type="InterPro" id="IPR030963">
    <property type="entry name" value="DHQ_synth_fam"/>
</dbReference>
<evidence type="ECO:0000313" key="14">
    <source>
        <dbReference type="EMBL" id="QKG80610.1"/>
    </source>
</evidence>
<keyword evidence="8" id="KW-0520">NAD</keyword>
<dbReference type="GO" id="GO:0000166">
    <property type="term" value="F:nucleotide binding"/>
    <property type="evidence" value="ECO:0007669"/>
    <property type="project" value="UniProtKB-KW"/>
</dbReference>
<dbReference type="InterPro" id="IPR030960">
    <property type="entry name" value="DHQS/DOIS_N"/>
</dbReference>
<evidence type="ECO:0000256" key="1">
    <source>
        <dbReference type="ARBA" id="ARBA00001911"/>
    </source>
</evidence>
<dbReference type="CDD" id="cd08195">
    <property type="entry name" value="DHQS"/>
    <property type="match status" value="1"/>
</dbReference>
<keyword evidence="6" id="KW-0547">Nucleotide-binding</keyword>
<dbReference type="PIRSF" id="PIRSF001455">
    <property type="entry name" value="DHQ_synth"/>
    <property type="match status" value="1"/>
</dbReference>
<dbReference type="GO" id="GO:0005737">
    <property type="term" value="C:cytoplasm"/>
    <property type="evidence" value="ECO:0007669"/>
    <property type="project" value="InterPro"/>
</dbReference>
<evidence type="ECO:0000256" key="6">
    <source>
        <dbReference type="ARBA" id="ARBA00022741"/>
    </source>
</evidence>
<proteinExistence type="predicted"/>
<comment type="cofactor">
    <cofactor evidence="2">
        <name>Co(2+)</name>
        <dbReference type="ChEBI" id="CHEBI:48828"/>
    </cofactor>
</comment>
<evidence type="ECO:0000259" key="13">
    <source>
        <dbReference type="Pfam" id="PF24621"/>
    </source>
</evidence>
<dbReference type="Pfam" id="PF01761">
    <property type="entry name" value="DHQ_synthase"/>
    <property type="match status" value="1"/>
</dbReference>
<evidence type="ECO:0000256" key="2">
    <source>
        <dbReference type="ARBA" id="ARBA00001941"/>
    </source>
</evidence>
<dbReference type="RefSeq" id="WP_173075502.1">
    <property type="nucleotide sequence ID" value="NZ_CP041345.1"/>
</dbReference>
<keyword evidence="10" id="KW-0170">Cobalt</keyword>
<dbReference type="Gene3D" id="3.40.50.1970">
    <property type="match status" value="1"/>
</dbReference>
<evidence type="ECO:0000256" key="8">
    <source>
        <dbReference type="ARBA" id="ARBA00023027"/>
    </source>
</evidence>
<dbReference type="GO" id="GO:0009423">
    <property type="term" value="P:chorismate biosynthetic process"/>
    <property type="evidence" value="ECO:0007669"/>
    <property type="project" value="UniProtKB-UniRule"/>
</dbReference>
<gene>
    <name evidence="14" type="primary">aroB</name>
    <name evidence="14" type="ORF">FHG85_10120</name>
</gene>
<feature type="domain" description="3-dehydroquinate synthase N-terminal" evidence="12">
    <location>
        <begin position="56"/>
        <end position="167"/>
    </location>
</feature>
<dbReference type="EC" id="4.2.3.4" evidence="11"/>
<dbReference type="Pfam" id="PF24621">
    <property type="entry name" value="DHQS_C"/>
    <property type="match status" value="1"/>
</dbReference>
<dbReference type="NCBIfam" id="TIGR01357">
    <property type="entry name" value="aroB"/>
    <property type="match status" value="1"/>
</dbReference>
<dbReference type="Gene3D" id="1.20.1090.10">
    <property type="entry name" value="Dehydroquinate synthase-like - alpha domain"/>
    <property type="match status" value="1"/>
</dbReference>
<dbReference type="InterPro" id="IPR050071">
    <property type="entry name" value="Dehydroquinate_synthase"/>
</dbReference>
<keyword evidence="15" id="KW-1185">Reference proteome</keyword>
<comment type="cofactor">
    <cofactor evidence="1">
        <name>NAD(+)</name>
        <dbReference type="ChEBI" id="CHEBI:57540"/>
    </cofactor>
</comment>
<dbReference type="SUPFAM" id="SSF56796">
    <property type="entry name" value="Dehydroquinate synthase-like"/>
    <property type="match status" value="1"/>
</dbReference>
<accession>A0A7D3XLT5</accession>
<dbReference type="PANTHER" id="PTHR43622:SF1">
    <property type="entry name" value="3-DEHYDROQUINATE SYNTHASE"/>
    <property type="match status" value="1"/>
</dbReference>
<evidence type="ECO:0000256" key="7">
    <source>
        <dbReference type="ARBA" id="ARBA00022833"/>
    </source>
</evidence>
<dbReference type="InterPro" id="IPR056179">
    <property type="entry name" value="DHQS_C"/>
</dbReference>
<evidence type="ECO:0000256" key="5">
    <source>
        <dbReference type="ARBA" id="ARBA00022723"/>
    </source>
</evidence>
<name>A0A7D3XLT5_9BACT</name>
<dbReference type="AlphaFoldDB" id="A0A7D3XLT5"/>
<dbReference type="GO" id="GO:0003856">
    <property type="term" value="F:3-dehydroquinate synthase activity"/>
    <property type="evidence" value="ECO:0007669"/>
    <property type="project" value="UniProtKB-UniRule"/>
</dbReference>
<dbReference type="KEGG" id="ttz:FHG85_10120"/>
<dbReference type="PANTHER" id="PTHR43622">
    <property type="entry name" value="3-DEHYDROQUINATE SYNTHASE"/>
    <property type="match status" value="1"/>
</dbReference>
<reference evidence="14 15" key="1">
    <citation type="submission" date="2019-07" db="EMBL/GenBank/DDBJ databases">
        <title>Thalassofilum flectens gen. nov., sp. nov., a novel moderate thermophilic anaerobe from a shallow sea hot spring in Kunashir Island (Russia), representing a new family in the order Bacteroidales, and proposal of Thalassofilacea fam. nov.</title>
        <authorList>
            <person name="Kochetkova T.V."/>
            <person name="Podosokorskaya O.A."/>
            <person name="Novikov A."/>
            <person name="Elcheninov A.G."/>
            <person name="Toshchakov S.V."/>
            <person name="Kublanov I.V."/>
        </authorList>
    </citation>
    <scope>NUCLEOTIDE SEQUENCE [LARGE SCALE GENOMIC DNA]</scope>
    <source>
        <strain evidence="14 15">38-H</strain>
    </source>
</reference>
<keyword evidence="5" id="KW-0479">Metal-binding</keyword>
<evidence type="ECO:0000256" key="10">
    <source>
        <dbReference type="ARBA" id="ARBA00023285"/>
    </source>
</evidence>